<dbReference type="PRINTS" id="PR00344">
    <property type="entry name" value="BCTRLSENSOR"/>
</dbReference>
<keyword evidence="8 11" id="KW-1133">Transmembrane helix</keyword>
<dbReference type="SMART" id="SM00388">
    <property type="entry name" value="HisKA"/>
    <property type="match status" value="1"/>
</dbReference>
<evidence type="ECO:0000256" key="6">
    <source>
        <dbReference type="ARBA" id="ARBA00022692"/>
    </source>
</evidence>
<dbReference type="Pfam" id="PF00512">
    <property type="entry name" value="HisKA"/>
    <property type="match status" value="1"/>
</dbReference>
<sequence>MIAFGVIFLVLGVIVFQLVQTSIYRSTDQELSRVATDQNFLLAEANHTTPPAAGERGPRPNQFQQQILLWKGGQIINQNDLGSRIDDFSHINLSTQDLDKVTTLQVKDRNQQTLQFRSITVKSPTAAADYIQILINTDPIVATIQSFQRILIICMVIFAILSVFLSYFLSKRFMRPLLTSMRQQQQFIENASHELRTPLTIIQAKLEKLFTRPDHTILEESEDVALALNEVSRLSQLTNDLLTLARSDNPQWQLHKQPVQMAALLTKIVTPYQELAEAEEKQLLMTADDFQVSVDPERLQELLVILIDNALKFTQAGEKITVTAKKEHHHWQLVVADTGKGISAEERERIFERFYREDAARGRGGYGIGLSIAERIITAHKGTVQVVDNQPKGTRFVMQFPLKS</sequence>
<dbReference type="EC" id="2.7.13.3" evidence="3"/>
<dbReference type="SUPFAM" id="SSF47384">
    <property type="entry name" value="Homodimeric domain of signal transducing histidine kinase"/>
    <property type="match status" value="1"/>
</dbReference>
<keyword evidence="9" id="KW-0902">Two-component regulatory system</keyword>
<dbReference type="Proteomes" id="UP000181884">
    <property type="component" value="Unassembled WGS sequence"/>
</dbReference>
<dbReference type="Gene3D" id="1.10.287.130">
    <property type="match status" value="1"/>
</dbReference>
<evidence type="ECO:0000256" key="3">
    <source>
        <dbReference type="ARBA" id="ARBA00012438"/>
    </source>
</evidence>
<dbReference type="AlphaFoldDB" id="A0A1L8RCQ7"/>
<evidence type="ECO:0000256" key="9">
    <source>
        <dbReference type="ARBA" id="ARBA00023012"/>
    </source>
</evidence>
<dbReference type="InterPro" id="IPR036890">
    <property type="entry name" value="HATPase_C_sf"/>
</dbReference>
<dbReference type="EMBL" id="JXKH01000008">
    <property type="protein sequence ID" value="OJG17569.1"/>
    <property type="molecule type" value="Genomic_DNA"/>
</dbReference>
<accession>A0A1L8RCQ7</accession>
<dbReference type="CDD" id="cd00082">
    <property type="entry name" value="HisKA"/>
    <property type="match status" value="1"/>
</dbReference>
<proteinExistence type="predicted"/>
<gene>
    <name evidence="13" type="ORF">RU97_GL002577</name>
</gene>
<dbReference type="GO" id="GO:0000155">
    <property type="term" value="F:phosphorelay sensor kinase activity"/>
    <property type="evidence" value="ECO:0007669"/>
    <property type="project" value="InterPro"/>
</dbReference>
<dbReference type="InterPro" id="IPR050428">
    <property type="entry name" value="TCS_sensor_his_kinase"/>
</dbReference>
<dbReference type="GO" id="GO:0005886">
    <property type="term" value="C:plasma membrane"/>
    <property type="evidence" value="ECO:0007669"/>
    <property type="project" value="TreeGrafter"/>
</dbReference>
<feature type="domain" description="Histidine kinase" evidence="12">
    <location>
        <begin position="190"/>
        <end position="404"/>
    </location>
</feature>
<dbReference type="InterPro" id="IPR005467">
    <property type="entry name" value="His_kinase_dom"/>
</dbReference>
<dbReference type="InterPro" id="IPR003661">
    <property type="entry name" value="HisK_dim/P_dom"/>
</dbReference>
<keyword evidence="10 11" id="KW-0472">Membrane</keyword>
<keyword evidence="5" id="KW-0808">Transferase</keyword>
<evidence type="ECO:0000256" key="10">
    <source>
        <dbReference type="ARBA" id="ARBA00023136"/>
    </source>
</evidence>
<keyword evidence="6 11" id="KW-0812">Transmembrane</keyword>
<evidence type="ECO:0000256" key="8">
    <source>
        <dbReference type="ARBA" id="ARBA00022989"/>
    </source>
</evidence>
<dbReference type="InterPro" id="IPR004358">
    <property type="entry name" value="Sig_transdc_His_kin-like_C"/>
</dbReference>
<evidence type="ECO:0000256" key="1">
    <source>
        <dbReference type="ARBA" id="ARBA00000085"/>
    </source>
</evidence>
<evidence type="ECO:0000256" key="5">
    <source>
        <dbReference type="ARBA" id="ARBA00022679"/>
    </source>
</evidence>
<dbReference type="Gene3D" id="3.30.565.10">
    <property type="entry name" value="Histidine kinase-like ATPase, C-terminal domain"/>
    <property type="match status" value="1"/>
</dbReference>
<evidence type="ECO:0000259" key="12">
    <source>
        <dbReference type="PROSITE" id="PS50109"/>
    </source>
</evidence>
<dbReference type="SMART" id="SM00387">
    <property type="entry name" value="HATPase_c"/>
    <property type="match status" value="1"/>
</dbReference>
<evidence type="ECO:0000313" key="14">
    <source>
        <dbReference type="Proteomes" id="UP000181884"/>
    </source>
</evidence>
<dbReference type="PANTHER" id="PTHR45436:SF5">
    <property type="entry name" value="SENSOR HISTIDINE KINASE TRCS"/>
    <property type="match status" value="1"/>
</dbReference>
<dbReference type="PANTHER" id="PTHR45436">
    <property type="entry name" value="SENSOR HISTIDINE KINASE YKOH"/>
    <property type="match status" value="1"/>
</dbReference>
<comment type="caution">
    <text evidence="13">The sequence shown here is derived from an EMBL/GenBank/DDBJ whole genome shotgun (WGS) entry which is preliminary data.</text>
</comment>
<evidence type="ECO:0000313" key="13">
    <source>
        <dbReference type="EMBL" id="OJG17569.1"/>
    </source>
</evidence>
<evidence type="ECO:0000256" key="11">
    <source>
        <dbReference type="SAM" id="Phobius"/>
    </source>
</evidence>
<dbReference type="PROSITE" id="PS50109">
    <property type="entry name" value="HIS_KIN"/>
    <property type="match status" value="1"/>
</dbReference>
<feature type="transmembrane region" description="Helical" evidence="11">
    <location>
        <begin position="150"/>
        <end position="169"/>
    </location>
</feature>
<dbReference type="FunFam" id="3.30.565.10:FF:000006">
    <property type="entry name" value="Sensor histidine kinase WalK"/>
    <property type="match status" value="1"/>
</dbReference>
<comment type="subcellular location">
    <subcellularLocation>
        <location evidence="2">Membrane</location>
    </subcellularLocation>
</comment>
<evidence type="ECO:0000256" key="2">
    <source>
        <dbReference type="ARBA" id="ARBA00004370"/>
    </source>
</evidence>
<keyword evidence="14" id="KW-1185">Reference proteome</keyword>
<dbReference type="SUPFAM" id="SSF55874">
    <property type="entry name" value="ATPase domain of HSP90 chaperone/DNA topoisomerase II/histidine kinase"/>
    <property type="match status" value="1"/>
</dbReference>
<keyword evidence="4" id="KW-0597">Phosphoprotein</keyword>
<dbReference type="InterPro" id="IPR003594">
    <property type="entry name" value="HATPase_dom"/>
</dbReference>
<dbReference type="STRING" id="214095.RU97_GL002577"/>
<evidence type="ECO:0000256" key="4">
    <source>
        <dbReference type="ARBA" id="ARBA00022553"/>
    </source>
</evidence>
<dbReference type="Pfam" id="PF02518">
    <property type="entry name" value="HATPase_c"/>
    <property type="match status" value="1"/>
</dbReference>
<reference evidence="13 14" key="1">
    <citation type="submission" date="2014-12" db="EMBL/GenBank/DDBJ databases">
        <title>Draft genome sequences of 29 type strains of Enterococci.</title>
        <authorList>
            <person name="Zhong Z."/>
            <person name="Sun Z."/>
            <person name="Liu W."/>
            <person name="Zhang W."/>
            <person name="Zhang H."/>
        </authorList>
    </citation>
    <scope>NUCLEOTIDE SEQUENCE [LARGE SCALE GENOMIC DNA]</scope>
    <source>
        <strain evidence="13 14">DSM 17029</strain>
    </source>
</reference>
<evidence type="ECO:0000256" key="7">
    <source>
        <dbReference type="ARBA" id="ARBA00022777"/>
    </source>
</evidence>
<name>A0A1L8RCQ7_9ENTE</name>
<protein>
    <recommendedName>
        <fullName evidence="3">histidine kinase</fullName>
        <ecNumber evidence="3">2.7.13.3</ecNumber>
    </recommendedName>
</protein>
<dbReference type="CDD" id="cd00075">
    <property type="entry name" value="HATPase"/>
    <property type="match status" value="1"/>
</dbReference>
<organism evidence="13 14">
    <name type="scientific">Enterococcus canis</name>
    <dbReference type="NCBI Taxonomy" id="214095"/>
    <lineage>
        <taxon>Bacteria</taxon>
        <taxon>Bacillati</taxon>
        <taxon>Bacillota</taxon>
        <taxon>Bacilli</taxon>
        <taxon>Lactobacillales</taxon>
        <taxon>Enterococcaceae</taxon>
        <taxon>Enterococcus</taxon>
    </lineage>
</organism>
<dbReference type="InterPro" id="IPR036097">
    <property type="entry name" value="HisK_dim/P_sf"/>
</dbReference>
<keyword evidence="7" id="KW-0418">Kinase</keyword>
<comment type="catalytic activity">
    <reaction evidence="1">
        <text>ATP + protein L-histidine = ADP + protein N-phospho-L-histidine.</text>
        <dbReference type="EC" id="2.7.13.3"/>
    </reaction>
</comment>